<dbReference type="Pfam" id="PF03062">
    <property type="entry name" value="MBOAT"/>
    <property type="match status" value="1"/>
</dbReference>
<protein>
    <recommendedName>
        <fullName evidence="9">Probable alginate O-acetylase</fullName>
        <ecNumber evidence="9">2.3.1.-</ecNumber>
    </recommendedName>
</protein>
<evidence type="ECO:0000256" key="7">
    <source>
        <dbReference type="ARBA" id="ARBA00022989"/>
    </source>
</evidence>
<feature type="transmembrane region" description="Helical" evidence="10">
    <location>
        <begin position="114"/>
        <end position="132"/>
    </location>
</feature>
<name>A0A330M5A8_9GAMM</name>
<feature type="transmembrane region" description="Helical" evidence="10">
    <location>
        <begin position="44"/>
        <end position="64"/>
    </location>
</feature>
<dbReference type="PANTHER" id="PTHR13285:SF18">
    <property type="entry name" value="PROTEIN-CYSTEINE N-PALMITOYLTRANSFERASE RASP"/>
    <property type="match status" value="1"/>
</dbReference>
<keyword evidence="5 9" id="KW-0812">Transmembrane</keyword>
<dbReference type="InterPro" id="IPR004299">
    <property type="entry name" value="MBOAT_fam"/>
</dbReference>
<evidence type="ECO:0000256" key="6">
    <source>
        <dbReference type="ARBA" id="ARBA00022841"/>
    </source>
</evidence>
<dbReference type="EMBL" id="LS483452">
    <property type="protein sequence ID" value="SQH77461.1"/>
    <property type="molecule type" value="Genomic_DNA"/>
</dbReference>
<evidence type="ECO:0000313" key="12">
    <source>
        <dbReference type="Proteomes" id="UP000250123"/>
    </source>
</evidence>
<evidence type="ECO:0000256" key="9">
    <source>
        <dbReference type="PIRNR" id="PIRNR016636"/>
    </source>
</evidence>
<evidence type="ECO:0000256" key="3">
    <source>
        <dbReference type="ARBA" id="ARBA00010323"/>
    </source>
</evidence>
<evidence type="ECO:0000256" key="10">
    <source>
        <dbReference type="SAM" id="Phobius"/>
    </source>
</evidence>
<dbReference type="EC" id="2.3.1.-" evidence="9"/>
<dbReference type="GO" id="GO:0016746">
    <property type="term" value="F:acyltransferase activity"/>
    <property type="evidence" value="ECO:0007669"/>
    <property type="project" value="UniProtKB-KW"/>
</dbReference>
<dbReference type="PANTHER" id="PTHR13285">
    <property type="entry name" value="ACYLTRANSFERASE"/>
    <property type="match status" value="1"/>
</dbReference>
<keyword evidence="6 9" id="KW-0016">Alginate biosynthesis</keyword>
<keyword evidence="8 9" id="KW-0472">Membrane</keyword>
<reference evidence="12" key="1">
    <citation type="submission" date="2018-06" db="EMBL/GenBank/DDBJ databases">
        <authorList>
            <person name="Cea G.-C."/>
            <person name="William W."/>
        </authorList>
    </citation>
    <scope>NUCLEOTIDE SEQUENCE [LARGE SCALE GENOMIC DNA]</scope>
    <source>
        <strain evidence="12">DB21MT-2</strain>
    </source>
</reference>
<evidence type="ECO:0000256" key="4">
    <source>
        <dbReference type="ARBA" id="ARBA00022475"/>
    </source>
</evidence>
<evidence type="ECO:0000256" key="5">
    <source>
        <dbReference type="ARBA" id="ARBA00022692"/>
    </source>
</evidence>
<sequence length="474" mass="55070">MSFVSLVFLLFLPSVFICYCLMPQRYRWVLMLLASYTFYAYWDWRYIPLLFASSFIDYFCALKMGREERKSARRPYLYISLLVNLGILFGFKYWDFIGSNVSSLLGVDFELYNLLLPLGLSFYTLQTLSYTFDVYLGKIKPERHLGLFCLYVSFFPQLVAGPIERSRALLPQLKSLSLPTLYQFRYGLLLIVWGFFIKLVIADNLTASINSVYFGEQSFSSWVYWLIGALVILKIYCDFMAYSEIARGVGLLFGVKLTLNFRRPLFATNLRGFWQRWHISLTRWVGDYIQIPLLRRYPTEPLRSVVTIITLMIIGLWHGASWNFILFGLFHGVVMVLWSPISKGITALCGGRVIDSSVYPRMCLAIVLMFSAPMFYIQETSLLFSVLNSMLIPFNSFETSQLLIIKGKLMLVKASLGLVLLFLYGFYNEFKQLDFIEQVTMLTSYKRWGLSLLILSSILFLGNLVHEPFIYFEF</sequence>
<feature type="transmembrane region" description="Helical" evidence="10">
    <location>
        <begin position="76"/>
        <end position="94"/>
    </location>
</feature>
<dbReference type="GO" id="GO:0042121">
    <property type="term" value="P:alginic acid biosynthetic process"/>
    <property type="evidence" value="ECO:0007669"/>
    <property type="project" value="UniProtKB-UniRule"/>
</dbReference>
<evidence type="ECO:0000256" key="2">
    <source>
        <dbReference type="ARBA" id="ARBA00005182"/>
    </source>
</evidence>
<comment type="similarity">
    <text evidence="3 9">Belongs to the membrane-bound acyltransferase family.</text>
</comment>
<dbReference type="AlphaFoldDB" id="A0A330M5A8"/>
<dbReference type="InterPro" id="IPR024194">
    <property type="entry name" value="Ac/AlaTfrase_AlgI/DltB"/>
</dbReference>
<feature type="transmembrane region" description="Helical" evidence="10">
    <location>
        <begin position="222"/>
        <end position="242"/>
    </location>
</feature>
<keyword evidence="4 9" id="KW-1003">Cell membrane</keyword>
<feature type="transmembrane region" description="Helical" evidence="10">
    <location>
        <begin position="409"/>
        <end position="427"/>
    </location>
</feature>
<comment type="subcellular location">
    <subcellularLocation>
        <location evidence="9">Cell inner membrane</location>
    </subcellularLocation>
    <subcellularLocation>
        <location evidence="1">Cell membrane</location>
        <topology evidence="1">Multi-pass membrane protein</topology>
    </subcellularLocation>
</comment>
<keyword evidence="9" id="KW-0012">Acyltransferase</keyword>
<accession>A0A330M5A8</accession>
<dbReference type="Proteomes" id="UP000250123">
    <property type="component" value="Chromosome SHEWBE"/>
</dbReference>
<dbReference type="InterPro" id="IPR051085">
    <property type="entry name" value="MB_O-acyltransferase"/>
</dbReference>
<dbReference type="PIRSF" id="PIRSF016636">
    <property type="entry name" value="AlgI_DltB"/>
    <property type="match status" value="1"/>
</dbReference>
<evidence type="ECO:0000313" key="11">
    <source>
        <dbReference type="EMBL" id="SQH77461.1"/>
    </source>
</evidence>
<comment type="pathway">
    <text evidence="2 9">Glycan biosynthesis; alginate biosynthesis.</text>
</comment>
<dbReference type="InterPro" id="IPR028362">
    <property type="entry name" value="AlgI"/>
</dbReference>
<dbReference type="UniPathway" id="UPA00286"/>
<dbReference type="GO" id="GO:0005886">
    <property type="term" value="C:plasma membrane"/>
    <property type="evidence" value="ECO:0007669"/>
    <property type="project" value="UniProtKB-SubCell"/>
</dbReference>
<keyword evidence="9 11" id="KW-0808">Transferase</keyword>
<feature type="transmembrane region" description="Helical" evidence="10">
    <location>
        <begin position="183"/>
        <end position="201"/>
    </location>
</feature>
<keyword evidence="9" id="KW-0997">Cell inner membrane</keyword>
<evidence type="ECO:0000256" key="1">
    <source>
        <dbReference type="ARBA" id="ARBA00004651"/>
    </source>
</evidence>
<dbReference type="PIRSF" id="PIRSF500217">
    <property type="entry name" value="AlgI"/>
    <property type="match status" value="1"/>
</dbReference>
<feature type="transmembrane region" description="Helical" evidence="10">
    <location>
        <begin position="447"/>
        <end position="465"/>
    </location>
</feature>
<keyword evidence="7 10" id="KW-1133">Transmembrane helix</keyword>
<proteinExistence type="inferred from homology"/>
<evidence type="ECO:0000256" key="8">
    <source>
        <dbReference type="ARBA" id="ARBA00023136"/>
    </source>
</evidence>
<dbReference type="KEGG" id="sbk:SHEWBE_3498"/>
<gene>
    <name evidence="11" type="ORF">SHEWBE_3498</name>
</gene>
<organism evidence="11 12">
    <name type="scientific">Shewanella benthica</name>
    <dbReference type="NCBI Taxonomy" id="43661"/>
    <lineage>
        <taxon>Bacteria</taxon>
        <taxon>Pseudomonadati</taxon>
        <taxon>Pseudomonadota</taxon>
        <taxon>Gammaproteobacteria</taxon>
        <taxon>Alteromonadales</taxon>
        <taxon>Shewanellaceae</taxon>
        <taxon>Shewanella</taxon>
    </lineage>
</organism>
<feature type="transmembrane region" description="Helical" evidence="10">
    <location>
        <begin position="305"/>
        <end position="338"/>
    </location>
</feature>